<protein>
    <submittedName>
        <fullName evidence="1">Uncharacterized protein</fullName>
    </submittedName>
</protein>
<proteinExistence type="predicted"/>
<gene>
    <name evidence="1" type="ORF">G5B42_05730</name>
</gene>
<dbReference type="RefSeq" id="WP_181339486.1">
    <property type="nucleotide sequence ID" value="NZ_JAAKDE010000010.1"/>
</dbReference>
<comment type="caution">
    <text evidence="1">The sequence shown here is derived from an EMBL/GenBank/DDBJ whole genome shotgun (WGS) entry which is preliminary data.</text>
</comment>
<accession>A0A8J6LII4</accession>
<reference evidence="1" key="1">
    <citation type="submission" date="2020-06" db="EMBL/GenBank/DDBJ databases">
        <title>Novel chitinolytic bacterium.</title>
        <authorList>
            <person name="Ungkulpasvich U."/>
            <person name="Kosugi A."/>
            <person name="Uke A."/>
        </authorList>
    </citation>
    <scope>NUCLEOTIDE SEQUENCE</scope>
    <source>
        <strain evidence="1">UUS1-1</strain>
    </source>
</reference>
<dbReference type="EMBL" id="JAAKDE010000010">
    <property type="protein sequence ID" value="MBA2133040.1"/>
    <property type="molecule type" value="Genomic_DNA"/>
</dbReference>
<sequence>MSSACSVLRRIEEVSQAVAEFLGNPAALTPAVAADLINQIELIRGAVRNLPLASGPKNDLLRRLNQAQFILQNGTLGLSAIEQLLAVLQILQLSAFKLKNRKLPCPQGFVVVHPSNRFNTLCVCR</sequence>
<organism evidence="1 2">
    <name type="scientific">Capillibacterium thermochitinicola</name>
    <dbReference type="NCBI Taxonomy" id="2699427"/>
    <lineage>
        <taxon>Bacteria</taxon>
        <taxon>Bacillati</taxon>
        <taxon>Bacillota</taxon>
        <taxon>Capillibacterium</taxon>
    </lineage>
</organism>
<evidence type="ECO:0000313" key="1">
    <source>
        <dbReference type="EMBL" id="MBA2133040.1"/>
    </source>
</evidence>
<name>A0A8J6LII4_9FIRM</name>
<dbReference type="Proteomes" id="UP000657177">
    <property type="component" value="Unassembled WGS sequence"/>
</dbReference>
<keyword evidence="2" id="KW-1185">Reference proteome</keyword>
<dbReference type="AlphaFoldDB" id="A0A8J6LII4"/>
<evidence type="ECO:0000313" key="2">
    <source>
        <dbReference type="Proteomes" id="UP000657177"/>
    </source>
</evidence>